<protein>
    <recommendedName>
        <fullName evidence="10">Integrase catalytic domain-containing protein</fullName>
    </recommendedName>
</protein>
<proteinExistence type="predicted"/>
<keyword evidence="9" id="KW-0233">DNA recombination</keyword>
<dbReference type="GO" id="GO:0016787">
    <property type="term" value="F:hydrolase activity"/>
    <property type="evidence" value="ECO:0007669"/>
    <property type="project" value="UniProtKB-KW"/>
</dbReference>
<dbReference type="InterPro" id="IPR001584">
    <property type="entry name" value="Integrase_cat-core"/>
</dbReference>
<keyword evidence="3" id="KW-0255">Endonuclease</keyword>
<name>A0AA88X6W0_9ASTE</name>
<keyword evidence="5" id="KW-0460">Magnesium</keyword>
<evidence type="ECO:0000256" key="5">
    <source>
        <dbReference type="ARBA" id="ARBA00022842"/>
    </source>
</evidence>
<evidence type="ECO:0000256" key="4">
    <source>
        <dbReference type="ARBA" id="ARBA00022801"/>
    </source>
</evidence>
<dbReference type="PROSITE" id="PS50994">
    <property type="entry name" value="INTEGRASE"/>
    <property type="match status" value="1"/>
</dbReference>
<evidence type="ECO:0000256" key="2">
    <source>
        <dbReference type="ARBA" id="ARBA00022723"/>
    </source>
</evidence>
<evidence type="ECO:0000256" key="6">
    <source>
        <dbReference type="ARBA" id="ARBA00022908"/>
    </source>
</evidence>
<organism evidence="11 12">
    <name type="scientific">Escallonia herrerae</name>
    <dbReference type="NCBI Taxonomy" id="1293975"/>
    <lineage>
        <taxon>Eukaryota</taxon>
        <taxon>Viridiplantae</taxon>
        <taxon>Streptophyta</taxon>
        <taxon>Embryophyta</taxon>
        <taxon>Tracheophyta</taxon>
        <taxon>Spermatophyta</taxon>
        <taxon>Magnoliopsida</taxon>
        <taxon>eudicotyledons</taxon>
        <taxon>Gunneridae</taxon>
        <taxon>Pentapetalae</taxon>
        <taxon>asterids</taxon>
        <taxon>campanulids</taxon>
        <taxon>Escalloniales</taxon>
        <taxon>Escalloniaceae</taxon>
        <taxon>Escallonia</taxon>
    </lineage>
</organism>
<keyword evidence="2" id="KW-0479">Metal-binding</keyword>
<evidence type="ECO:0000259" key="10">
    <source>
        <dbReference type="PROSITE" id="PS50994"/>
    </source>
</evidence>
<keyword evidence="7" id="KW-0695">RNA-directed DNA polymerase</keyword>
<keyword evidence="8" id="KW-0239">DNA-directed DNA polymerase</keyword>
<gene>
    <name evidence="11" type="ORF">RJ639_026734</name>
</gene>
<keyword evidence="4" id="KW-0378">Hydrolase</keyword>
<dbReference type="GO" id="GO:0003676">
    <property type="term" value="F:nucleic acid binding"/>
    <property type="evidence" value="ECO:0007669"/>
    <property type="project" value="InterPro"/>
</dbReference>
<dbReference type="GO" id="GO:0004519">
    <property type="term" value="F:endonuclease activity"/>
    <property type="evidence" value="ECO:0007669"/>
    <property type="project" value="UniProtKB-KW"/>
</dbReference>
<dbReference type="InterPro" id="IPR012337">
    <property type="entry name" value="RNaseH-like_sf"/>
</dbReference>
<dbReference type="InterPro" id="IPR036397">
    <property type="entry name" value="RNaseH_sf"/>
</dbReference>
<dbReference type="SUPFAM" id="SSF53098">
    <property type="entry name" value="Ribonuclease H-like"/>
    <property type="match status" value="1"/>
</dbReference>
<evidence type="ECO:0000313" key="12">
    <source>
        <dbReference type="Proteomes" id="UP001188597"/>
    </source>
</evidence>
<sequence>MAWKRGRLLVAICLNGTSLKRSVRINVISVEERDCLVGKQYQHNFSKELISREKAPLELIQTDLCGPIDLASLGKNIYFLLFIDGYNRQTWVYFLKQKSEVFPTFKRFKALVEKQNGYHIKAMRSDHEGEFTSKEFKAFCEEH</sequence>
<dbReference type="PANTHER" id="PTHR42648">
    <property type="entry name" value="TRANSPOSASE, PUTATIVE-RELATED"/>
    <property type="match status" value="1"/>
</dbReference>
<evidence type="ECO:0000313" key="11">
    <source>
        <dbReference type="EMBL" id="KAK3041022.1"/>
    </source>
</evidence>
<evidence type="ECO:0000256" key="1">
    <source>
        <dbReference type="ARBA" id="ARBA00022722"/>
    </source>
</evidence>
<dbReference type="GO" id="GO:0003964">
    <property type="term" value="F:RNA-directed DNA polymerase activity"/>
    <property type="evidence" value="ECO:0007669"/>
    <property type="project" value="UniProtKB-KW"/>
</dbReference>
<accession>A0AA88X6W0</accession>
<reference evidence="11" key="1">
    <citation type="submission" date="2022-12" db="EMBL/GenBank/DDBJ databases">
        <title>Draft genome assemblies for two species of Escallonia (Escalloniales).</title>
        <authorList>
            <person name="Chanderbali A."/>
            <person name="Dervinis C."/>
            <person name="Anghel I."/>
            <person name="Soltis D."/>
            <person name="Soltis P."/>
            <person name="Zapata F."/>
        </authorList>
    </citation>
    <scope>NUCLEOTIDE SEQUENCE</scope>
    <source>
        <strain evidence="11">UCBG64.0493</strain>
        <tissue evidence="11">Leaf</tissue>
    </source>
</reference>
<dbReference type="AlphaFoldDB" id="A0AA88X6W0"/>
<keyword evidence="8" id="KW-0808">Transferase</keyword>
<keyword evidence="1" id="KW-0540">Nuclease</keyword>
<evidence type="ECO:0000256" key="9">
    <source>
        <dbReference type="ARBA" id="ARBA00023172"/>
    </source>
</evidence>
<dbReference type="EMBL" id="JAVXUP010000043">
    <property type="protein sequence ID" value="KAK3041022.1"/>
    <property type="molecule type" value="Genomic_DNA"/>
</dbReference>
<dbReference type="GO" id="GO:0015074">
    <property type="term" value="P:DNA integration"/>
    <property type="evidence" value="ECO:0007669"/>
    <property type="project" value="UniProtKB-KW"/>
</dbReference>
<dbReference type="GO" id="GO:0003887">
    <property type="term" value="F:DNA-directed DNA polymerase activity"/>
    <property type="evidence" value="ECO:0007669"/>
    <property type="project" value="UniProtKB-KW"/>
</dbReference>
<keyword evidence="8" id="KW-0548">Nucleotidyltransferase</keyword>
<evidence type="ECO:0000256" key="3">
    <source>
        <dbReference type="ARBA" id="ARBA00022759"/>
    </source>
</evidence>
<feature type="domain" description="Integrase catalytic" evidence="10">
    <location>
        <begin position="52"/>
        <end position="143"/>
    </location>
</feature>
<dbReference type="PANTHER" id="PTHR42648:SF11">
    <property type="entry name" value="TRANSPOSON TY4-P GAG-POL POLYPROTEIN"/>
    <property type="match status" value="1"/>
</dbReference>
<dbReference type="Proteomes" id="UP001188597">
    <property type="component" value="Unassembled WGS sequence"/>
</dbReference>
<dbReference type="Gene3D" id="3.30.420.10">
    <property type="entry name" value="Ribonuclease H-like superfamily/Ribonuclease H"/>
    <property type="match status" value="1"/>
</dbReference>
<evidence type="ECO:0000256" key="7">
    <source>
        <dbReference type="ARBA" id="ARBA00022918"/>
    </source>
</evidence>
<comment type="caution">
    <text evidence="11">The sequence shown here is derived from an EMBL/GenBank/DDBJ whole genome shotgun (WGS) entry which is preliminary data.</text>
</comment>
<keyword evidence="12" id="KW-1185">Reference proteome</keyword>
<evidence type="ECO:0000256" key="8">
    <source>
        <dbReference type="ARBA" id="ARBA00022932"/>
    </source>
</evidence>
<dbReference type="GO" id="GO:0046872">
    <property type="term" value="F:metal ion binding"/>
    <property type="evidence" value="ECO:0007669"/>
    <property type="project" value="UniProtKB-KW"/>
</dbReference>
<dbReference type="InterPro" id="IPR039537">
    <property type="entry name" value="Retrotran_Ty1/copia-like"/>
</dbReference>
<keyword evidence="6" id="KW-0229">DNA integration</keyword>
<dbReference type="Pfam" id="PF00665">
    <property type="entry name" value="rve"/>
    <property type="match status" value="1"/>
</dbReference>
<dbReference type="GO" id="GO:0006310">
    <property type="term" value="P:DNA recombination"/>
    <property type="evidence" value="ECO:0007669"/>
    <property type="project" value="UniProtKB-KW"/>
</dbReference>